<accession>A0A0D1ZC30</accession>
<evidence type="ECO:0000313" key="3">
    <source>
        <dbReference type="Proteomes" id="UP000053599"/>
    </source>
</evidence>
<protein>
    <submittedName>
        <fullName evidence="2">Uncharacterized protein</fullName>
    </submittedName>
</protein>
<dbReference type="Proteomes" id="UP000053599">
    <property type="component" value="Unassembled WGS sequence"/>
</dbReference>
<dbReference type="AlphaFoldDB" id="A0A0D1ZC30"/>
<feature type="region of interest" description="Disordered" evidence="1">
    <location>
        <begin position="60"/>
        <end position="85"/>
    </location>
</feature>
<organism evidence="2 3">
    <name type="scientific">Exophiala sideris</name>
    <dbReference type="NCBI Taxonomy" id="1016849"/>
    <lineage>
        <taxon>Eukaryota</taxon>
        <taxon>Fungi</taxon>
        <taxon>Dikarya</taxon>
        <taxon>Ascomycota</taxon>
        <taxon>Pezizomycotina</taxon>
        <taxon>Eurotiomycetes</taxon>
        <taxon>Chaetothyriomycetidae</taxon>
        <taxon>Chaetothyriales</taxon>
        <taxon>Herpotrichiellaceae</taxon>
        <taxon>Exophiala</taxon>
    </lineage>
</organism>
<feature type="compositionally biased region" description="Basic and acidic residues" evidence="1">
    <location>
        <begin position="64"/>
        <end position="85"/>
    </location>
</feature>
<dbReference type="EMBL" id="KN846951">
    <property type="protein sequence ID" value="KIV84323.1"/>
    <property type="molecule type" value="Genomic_DNA"/>
</dbReference>
<gene>
    <name evidence="2" type="ORF">PV11_00109</name>
</gene>
<sequence length="145" mass="16079">MLWIRPGATVYVTLPKINLIPIRPKHDSISRRLSSVRELLRPRHAFSSLSTAPAAQPFATPLAEKIERPREPRASLRKWGADQADRKDALPVRNVVSNVVGPLFQCCMLFRHSDYVGWVKTNASHAAYAASEAVSNAMGILPPDL</sequence>
<evidence type="ECO:0000313" key="2">
    <source>
        <dbReference type="EMBL" id="KIV84323.1"/>
    </source>
</evidence>
<proteinExistence type="predicted"/>
<evidence type="ECO:0000256" key="1">
    <source>
        <dbReference type="SAM" id="MobiDB-lite"/>
    </source>
</evidence>
<dbReference type="HOGENOM" id="CLU_1786853_0_0_1"/>
<reference evidence="2 3" key="1">
    <citation type="submission" date="2015-01" db="EMBL/GenBank/DDBJ databases">
        <title>The Genome Sequence of Exophiala sideris CBS121828.</title>
        <authorList>
            <consortium name="The Broad Institute Genomics Platform"/>
            <person name="Cuomo C."/>
            <person name="de Hoog S."/>
            <person name="Gorbushina A."/>
            <person name="Stielow B."/>
            <person name="Teixiera M."/>
            <person name="Abouelleil A."/>
            <person name="Chapman S.B."/>
            <person name="Priest M."/>
            <person name="Young S.K."/>
            <person name="Wortman J."/>
            <person name="Nusbaum C."/>
            <person name="Birren B."/>
        </authorList>
    </citation>
    <scope>NUCLEOTIDE SEQUENCE [LARGE SCALE GENOMIC DNA]</scope>
    <source>
        <strain evidence="2 3">CBS 121828</strain>
    </source>
</reference>
<name>A0A0D1ZC30_9EURO</name>